<dbReference type="AlphaFoldDB" id="A0A133VMY0"/>
<keyword evidence="2" id="KW-1185">Reference proteome</keyword>
<organism evidence="1 2">
    <name type="scientific">candidate division MSBL1 archaeon SCGC-AAA382N08</name>
    <dbReference type="NCBI Taxonomy" id="1698285"/>
    <lineage>
        <taxon>Archaea</taxon>
        <taxon>Methanobacteriati</taxon>
        <taxon>Methanobacteriota</taxon>
        <taxon>candidate division MSBL1</taxon>
    </lineage>
</organism>
<dbReference type="EMBL" id="LHYJ01000055">
    <property type="protein sequence ID" value="KXB07777.1"/>
    <property type="molecule type" value="Genomic_DNA"/>
</dbReference>
<reference evidence="1 2" key="1">
    <citation type="journal article" date="2016" name="Sci. Rep.">
        <title>Metabolic traits of an uncultured archaeal lineage -MSBL1- from brine pools of the Red Sea.</title>
        <authorList>
            <person name="Mwirichia R."/>
            <person name="Alam I."/>
            <person name="Rashid M."/>
            <person name="Vinu M."/>
            <person name="Ba-Alawi W."/>
            <person name="Anthony Kamau A."/>
            <person name="Kamanda Ngugi D."/>
            <person name="Goker M."/>
            <person name="Klenk H.P."/>
            <person name="Bajic V."/>
            <person name="Stingl U."/>
        </authorList>
    </citation>
    <scope>NUCLEOTIDE SEQUENCE [LARGE SCALE GENOMIC DNA]</scope>
    <source>
        <strain evidence="1">SCGC-AAA382N08</strain>
    </source>
</reference>
<dbReference type="Proteomes" id="UP000070175">
    <property type="component" value="Unassembled WGS sequence"/>
</dbReference>
<comment type="caution">
    <text evidence="1">The sequence shown here is derived from an EMBL/GenBank/DDBJ whole genome shotgun (WGS) entry which is preliminary data.</text>
</comment>
<sequence length="59" mass="6800">MNKIFKKMNDASWERGRENGSFPVAEILKPLGFRKFCENKILLSYLAGKRMPGLKALKQ</sequence>
<protein>
    <submittedName>
        <fullName evidence="1">Uncharacterized protein</fullName>
    </submittedName>
</protein>
<gene>
    <name evidence="1" type="ORF">AKJ56_02390</name>
</gene>
<evidence type="ECO:0000313" key="2">
    <source>
        <dbReference type="Proteomes" id="UP000070175"/>
    </source>
</evidence>
<name>A0A133VMY0_9EURY</name>
<evidence type="ECO:0000313" key="1">
    <source>
        <dbReference type="EMBL" id="KXB07777.1"/>
    </source>
</evidence>
<accession>A0A133VMY0</accession>
<proteinExistence type="predicted"/>